<evidence type="ECO:0000313" key="8">
    <source>
        <dbReference type="Proteomes" id="UP000631300"/>
    </source>
</evidence>
<dbReference type="AlphaFoldDB" id="A0A918JJ73"/>
<comment type="caution">
    <text evidence="7">The sequence shown here is derived from an EMBL/GenBank/DDBJ whole genome shotgun (WGS) entry which is preliminary data.</text>
</comment>
<keyword evidence="4" id="KW-0010">Activator</keyword>
<comment type="similarity">
    <text evidence="1">Belongs to the LysR transcriptional regulatory family.</text>
</comment>
<reference evidence="7" key="2">
    <citation type="submission" date="2020-09" db="EMBL/GenBank/DDBJ databases">
        <authorList>
            <person name="Sun Q."/>
            <person name="Kim S."/>
        </authorList>
    </citation>
    <scope>NUCLEOTIDE SEQUENCE</scope>
    <source>
        <strain evidence="7">KCTC 22164</strain>
    </source>
</reference>
<sequence>MSPVNYHHLYYFYVVAREGSIASAASVIHVTAQTISGQLATFESNIGYPLFDRVGKRLHLNSRGKRVYQHAEVIFEKGRELAKVLRDNDDVPASEFVIGVTDAIPKVLAFDFLDNVIRSSPDTRFIFREGSFDSLVSDIAINRVDLVLADHGLPPGSNVNATSLFLGESELSFFAAKRTPLDDTVPFPACLHNAPLLLPGSKSGIVQALKAWLDSHGIYPHIVAEFDDSALLKLFGREGFGVFCAPSSISAHVESQYGVACIGEAREVTERYFALCGRSMQNTPLLQRIVSQAKALLQ</sequence>
<dbReference type="GO" id="GO:0003677">
    <property type="term" value="F:DNA binding"/>
    <property type="evidence" value="ECO:0007669"/>
    <property type="project" value="UniProtKB-KW"/>
</dbReference>
<dbReference type="PANTHER" id="PTHR30293">
    <property type="entry name" value="TRANSCRIPTIONAL REGULATORY PROTEIN NAC-RELATED"/>
    <property type="match status" value="1"/>
</dbReference>
<evidence type="ECO:0000259" key="6">
    <source>
        <dbReference type="PROSITE" id="PS50931"/>
    </source>
</evidence>
<dbReference type="InterPro" id="IPR000847">
    <property type="entry name" value="LysR_HTH_N"/>
</dbReference>
<dbReference type="GO" id="GO:2000142">
    <property type="term" value="P:regulation of DNA-templated transcription initiation"/>
    <property type="evidence" value="ECO:0007669"/>
    <property type="project" value="TreeGrafter"/>
</dbReference>
<keyword evidence="3" id="KW-0238">DNA-binding</keyword>
<evidence type="ECO:0000256" key="5">
    <source>
        <dbReference type="ARBA" id="ARBA00023163"/>
    </source>
</evidence>
<evidence type="ECO:0000256" key="2">
    <source>
        <dbReference type="ARBA" id="ARBA00023015"/>
    </source>
</evidence>
<organism evidence="7 8">
    <name type="scientific">Alteromonas halophila</name>
    <dbReference type="NCBI Taxonomy" id="516698"/>
    <lineage>
        <taxon>Bacteria</taxon>
        <taxon>Pseudomonadati</taxon>
        <taxon>Pseudomonadota</taxon>
        <taxon>Gammaproteobacteria</taxon>
        <taxon>Alteromonadales</taxon>
        <taxon>Alteromonadaceae</taxon>
        <taxon>Alteromonas/Salinimonas group</taxon>
        <taxon>Alteromonas</taxon>
    </lineage>
</organism>
<dbReference type="Gene3D" id="3.40.190.290">
    <property type="match status" value="1"/>
</dbReference>
<dbReference type="InterPro" id="IPR005119">
    <property type="entry name" value="LysR_subst-bd"/>
</dbReference>
<evidence type="ECO:0000313" key="7">
    <source>
        <dbReference type="EMBL" id="GGW82188.1"/>
    </source>
</evidence>
<reference evidence="7" key="1">
    <citation type="journal article" date="2014" name="Int. J. Syst. Evol. Microbiol.">
        <title>Complete genome sequence of Corynebacterium casei LMG S-19264T (=DSM 44701T), isolated from a smear-ripened cheese.</title>
        <authorList>
            <consortium name="US DOE Joint Genome Institute (JGI-PGF)"/>
            <person name="Walter F."/>
            <person name="Albersmeier A."/>
            <person name="Kalinowski J."/>
            <person name="Ruckert C."/>
        </authorList>
    </citation>
    <scope>NUCLEOTIDE SEQUENCE</scope>
    <source>
        <strain evidence="7">KCTC 22164</strain>
    </source>
</reference>
<keyword evidence="8" id="KW-1185">Reference proteome</keyword>
<dbReference type="SUPFAM" id="SSF46785">
    <property type="entry name" value="Winged helix' DNA-binding domain"/>
    <property type="match status" value="1"/>
</dbReference>
<dbReference type="PANTHER" id="PTHR30293:SF2">
    <property type="entry name" value="TRANSCRIPTIONAL ACTIVATOR PROTEIN NHAR"/>
    <property type="match status" value="1"/>
</dbReference>
<feature type="domain" description="HTH lysR-type" evidence="6">
    <location>
        <begin position="4"/>
        <end position="61"/>
    </location>
</feature>
<dbReference type="Proteomes" id="UP000631300">
    <property type="component" value="Unassembled WGS sequence"/>
</dbReference>
<evidence type="ECO:0000256" key="4">
    <source>
        <dbReference type="ARBA" id="ARBA00023159"/>
    </source>
</evidence>
<keyword evidence="5" id="KW-0804">Transcription</keyword>
<evidence type="ECO:0000256" key="1">
    <source>
        <dbReference type="ARBA" id="ARBA00009437"/>
    </source>
</evidence>
<dbReference type="Pfam" id="PF00126">
    <property type="entry name" value="HTH_1"/>
    <property type="match status" value="1"/>
</dbReference>
<dbReference type="GO" id="GO:0003700">
    <property type="term" value="F:DNA-binding transcription factor activity"/>
    <property type="evidence" value="ECO:0007669"/>
    <property type="project" value="InterPro"/>
</dbReference>
<dbReference type="Gene3D" id="1.10.10.10">
    <property type="entry name" value="Winged helix-like DNA-binding domain superfamily/Winged helix DNA-binding domain"/>
    <property type="match status" value="1"/>
</dbReference>
<evidence type="ECO:0000256" key="3">
    <source>
        <dbReference type="ARBA" id="ARBA00023125"/>
    </source>
</evidence>
<dbReference type="RefSeq" id="WP_189404787.1">
    <property type="nucleotide sequence ID" value="NZ_BMXP01000003.1"/>
</dbReference>
<dbReference type="Pfam" id="PF03466">
    <property type="entry name" value="LysR_substrate"/>
    <property type="match status" value="1"/>
</dbReference>
<dbReference type="SUPFAM" id="SSF53850">
    <property type="entry name" value="Periplasmic binding protein-like II"/>
    <property type="match status" value="1"/>
</dbReference>
<protein>
    <submittedName>
        <fullName evidence="7">Transcriptional activator NhaR</fullName>
    </submittedName>
</protein>
<dbReference type="InterPro" id="IPR036388">
    <property type="entry name" value="WH-like_DNA-bd_sf"/>
</dbReference>
<dbReference type="InterPro" id="IPR036390">
    <property type="entry name" value="WH_DNA-bd_sf"/>
</dbReference>
<keyword evidence="2" id="KW-0805">Transcription regulation</keyword>
<proteinExistence type="inferred from homology"/>
<accession>A0A918JJ73</accession>
<dbReference type="PROSITE" id="PS50931">
    <property type="entry name" value="HTH_LYSR"/>
    <property type="match status" value="1"/>
</dbReference>
<gene>
    <name evidence="7" type="ORF">GCM10007391_13990</name>
</gene>
<dbReference type="EMBL" id="BMXP01000003">
    <property type="protein sequence ID" value="GGW82188.1"/>
    <property type="molecule type" value="Genomic_DNA"/>
</dbReference>
<name>A0A918JJ73_9ALTE</name>